<evidence type="ECO:0000313" key="4">
    <source>
        <dbReference type="Proteomes" id="UP000269692"/>
    </source>
</evidence>
<dbReference type="Proteomes" id="UP000269692">
    <property type="component" value="Unassembled WGS sequence"/>
</dbReference>
<dbReference type="Pfam" id="PF13561">
    <property type="entry name" value="adh_short_C2"/>
    <property type="match status" value="1"/>
</dbReference>
<keyword evidence="4" id="KW-1185">Reference proteome</keyword>
<dbReference type="InterPro" id="IPR057326">
    <property type="entry name" value="KR_dom"/>
</dbReference>
<dbReference type="CDD" id="cd05233">
    <property type="entry name" value="SDR_c"/>
    <property type="match status" value="1"/>
</dbReference>
<dbReference type="FunFam" id="3.40.50.720:FF:000084">
    <property type="entry name" value="Short-chain dehydrogenase reductase"/>
    <property type="match status" value="1"/>
</dbReference>
<protein>
    <submittedName>
        <fullName evidence="3">SDR family oxidoreductase</fullName>
    </submittedName>
</protein>
<dbReference type="OrthoDB" id="9779623at2"/>
<dbReference type="RefSeq" id="WP_121621405.1">
    <property type="nucleotide sequence ID" value="NZ_JACIIW010000004.1"/>
</dbReference>
<feature type="domain" description="Ketoreductase" evidence="2">
    <location>
        <begin position="5"/>
        <end position="184"/>
    </location>
</feature>
<evidence type="ECO:0000259" key="2">
    <source>
        <dbReference type="SMART" id="SM00822"/>
    </source>
</evidence>
<dbReference type="GO" id="GO:0030497">
    <property type="term" value="P:fatty acid elongation"/>
    <property type="evidence" value="ECO:0007669"/>
    <property type="project" value="TreeGrafter"/>
</dbReference>
<organism evidence="3 4">
    <name type="scientific">Xanthobacter tagetidis</name>
    <dbReference type="NCBI Taxonomy" id="60216"/>
    <lineage>
        <taxon>Bacteria</taxon>
        <taxon>Pseudomonadati</taxon>
        <taxon>Pseudomonadota</taxon>
        <taxon>Alphaproteobacteria</taxon>
        <taxon>Hyphomicrobiales</taxon>
        <taxon>Xanthobacteraceae</taxon>
        <taxon>Xanthobacter</taxon>
    </lineage>
</organism>
<accession>A0A3L7APR8</accession>
<dbReference type="InterPro" id="IPR020904">
    <property type="entry name" value="Sc_DH/Rdtase_CS"/>
</dbReference>
<dbReference type="PANTHER" id="PTHR42760:SF40">
    <property type="entry name" value="3-OXOACYL-[ACYL-CARRIER-PROTEIN] REDUCTASE, CHLOROPLASTIC"/>
    <property type="match status" value="1"/>
</dbReference>
<comment type="similarity">
    <text evidence="1">Belongs to the short-chain dehydrogenases/reductases (SDR) family.</text>
</comment>
<dbReference type="PRINTS" id="PR00081">
    <property type="entry name" value="GDHRDH"/>
</dbReference>
<dbReference type="PRINTS" id="PR00080">
    <property type="entry name" value="SDRFAMILY"/>
</dbReference>
<proteinExistence type="inferred from homology"/>
<dbReference type="EMBL" id="RCTF01000001">
    <property type="protein sequence ID" value="RLP81590.1"/>
    <property type="molecule type" value="Genomic_DNA"/>
</dbReference>
<dbReference type="Gene3D" id="3.40.50.720">
    <property type="entry name" value="NAD(P)-binding Rossmann-like Domain"/>
    <property type="match status" value="1"/>
</dbReference>
<sequence>MSQAGSVIVTGGASGIGLAVVEALLVEGWRVVAADVVQASIDSARTALAAHGDQVRFARVDVTDEAQVANVVKDAEADFGPLMGVVNSAGIAADIPALETSPELFRKILDVNVVGSFLVAREAAKAMAPRKDGSIVNIASVSGMRGNLGRTAYGSSKGAVIQLTQILAVEFAPLGVRVNSVSPGPIETPMVKALHTAEAREGWMKTVPMRRYAAPAEVAGAICFLLDGAKSSFVTGQNIAVDGGFAAGGLIGL</sequence>
<dbReference type="InterPro" id="IPR002347">
    <property type="entry name" value="SDR_fam"/>
</dbReference>
<comment type="caution">
    <text evidence="3">The sequence shown here is derived from an EMBL/GenBank/DDBJ whole genome shotgun (WGS) entry which is preliminary data.</text>
</comment>
<dbReference type="PANTHER" id="PTHR42760">
    <property type="entry name" value="SHORT-CHAIN DEHYDROGENASES/REDUCTASES FAMILY MEMBER"/>
    <property type="match status" value="1"/>
</dbReference>
<gene>
    <name evidence="3" type="ORF">D9R14_00880</name>
</gene>
<dbReference type="SUPFAM" id="SSF51735">
    <property type="entry name" value="NAD(P)-binding Rossmann-fold domains"/>
    <property type="match status" value="1"/>
</dbReference>
<dbReference type="PROSITE" id="PS00061">
    <property type="entry name" value="ADH_SHORT"/>
    <property type="match status" value="1"/>
</dbReference>
<dbReference type="AlphaFoldDB" id="A0A3L7APR8"/>
<reference evidence="3 4" key="1">
    <citation type="submission" date="2018-10" db="EMBL/GenBank/DDBJ databases">
        <title>Xanthobacter tagetidis genome sequencing and assembly.</title>
        <authorList>
            <person name="Maclea K.S."/>
            <person name="Goen A.E."/>
            <person name="Fatima S.A."/>
        </authorList>
    </citation>
    <scope>NUCLEOTIDE SEQUENCE [LARGE SCALE GENOMIC DNA]</scope>
    <source>
        <strain evidence="3 4">ATCC 700314</strain>
    </source>
</reference>
<evidence type="ECO:0000256" key="1">
    <source>
        <dbReference type="ARBA" id="ARBA00006484"/>
    </source>
</evidence>
<dbReference type="GO" id="GO:0016616">
    <property type="term" value="F:oxidoreductase activity, acting on the CH-OH group of donors, NAD or NADP as acceptor"/>
    <property type="evidence" value="ECO:0007669"/>
    <property type="project" value="UniProtKB-ARBA"/>
</dbReference>
<evidence type="ECO:0000313" key="3">
    <source>
        <dbReference type="EMBL" id="RLP81590.1"/>
    </source>
</evidence>
<dbReference type="InterPro" id="IPR036291">
    <property type="entry name" value="NAD(P)-bd_dom_sf"/>
</dbReference>
<dbReference type="SMART" id="SM00822">
    <property type="entry name" value="PKS_KR"/>
    <property type="match status" value="1"/>
</dbReference>
<name>A0A3L7APR8_9HYPH</name>